<feature type="domain" description="Reverse transcriptase" evidence="1">
    <location>
        <begin position="66"/>
        <end position="317"/>
    </location>
</feature>
<proteinExistence type="predicted"/>
<protein>
    <submittedName>
        <fullName evidence="2">Group II intron reverse transcriptase/maturase</fullName>
    </submittedName>
</protein>
<dbReference type="InterPro" id="IPR051083">
    <property type="entry name" value="GrpII_Intron_Splice-Mob/Def"/>
</dbReference>
<dbReference type="PANTHER" id="PTHR34047:SF8">
    <property type="entry name" value="PROTEIN YKFC"/>
    <property type="match status" value="1"/>
</dbReference>
<dbReference type="InterPro" id="IPR043502">
    <property type="entry name" value="DNA/RNA_pol_sf"/>
</dbReference>
<dbReference type="CDD" id="cd01651">
    <property type="entry name" value="RT_G2_intron"/>
    <property type="match status" value="1"/>
</dbReference>
<keyword evidence="2" id="KW-0808">Transferase</keyword>
<dbReference type="SUPFAM" id="SSF56672">
    <property type="entry name" value="DNA/RNA polymerases"/>
    <property type="match status" value="1"/>
</dbReference>
<dbReference type="PROSITE" id="PS50878">
    <property type="entry name" value="RT_POL"/>
    <property type="match status" value="1"/>
</dbReference>
<dbReference type="InterPro" id="IPR000477">
    <property type="entry name" value="RT_dom"/>
</dbReference>
<gene>
    <name evidence="2" type="ORF">St703_12250</name>
</gene>
<organism evidence="2 3">
    <name type="scientific">Sporolactobacillus terrae</name>
    <dbReference type="NCBI Taxonomy" id="269673"/>
    <lineage>
        <taxon>Bacteria</taxon>
        <taxon>Bacillati</taxon>
        <taxon>Bacillota</taxon>
        <taxon>Bacilli</taxon>
        <taxon>Bacillales</taxon>
        <taxon>Sporolactobacillaceae</taxon>
        <taxon>Sporolactobacillus</taxon>
    </lineage>
</organism>
<dbReference type="InterPro" id="IPR030931">
    <property type="entry name" value="Group_II_RT_mat"/>
</dbReference>
<reference evidence="2 3" key="1">
    <citation type="submission" date="2019-09" db="EMBL/GenBank/DDBJ databases">
        <title>Complete genome sequence of Sporolactobacillus terrae 70-3.</title>
        <authorList>
            <person name="Tanaka N."/>
            <person name="Shiwa Y."/>
            <person name="Fujita N."/>
            <person name="Tanasupawat S."/>
        </authorList>
    </citation>
    <scope>NUCLEOTIDE SEQUENCE [LARGE SCALE GENOMIC DNA]</scope>
    <source>
        <strain evidence="2 3">70-3</strain>
    </source>
</reference>
<sequence length="442" mass="52342">MNTKLVRIAELAKENPKMTFTSLAHLLSEGELKICHRELQGNKATGVDRVTKVMYQEHLNEHLADLVKRLKQKSYRPLPVRRTYIDKPGTKKKRPLGIPAYEDKIVQRGIAKILNAIYEQDFFDCSFGFRPNRSCHDALKVLNVYIEKRYTNYIVDVDIKGFFDHVDHQWMMRFLNHRINDPSLLRLIARFLKAGYMEKGTWYASDKGTPQGGLISPILANIYLHYVIDLWFMKVVKKHCQGQAYLVRYADDFVCCFQYKQEAERFYGELKQRIGKFNLTLAEEKARIIPFGRFAWENAKRNENKKPKTFDFLGFTHYCGRSKSGHFRVKRKSSRKKVCAKLKAHGQWLKAHRTNDLDSIMDRIKRSLIGYYNYYCITDNIPSVNAFRLQVIQLLYKWLNRRSQKRSYTWEKFNQLLKRCPLPQPRNKVNIYQLRPELSYIL</sequence>
<evidence type="ECO:0000313" key="3">
    <source>
        <dbReference type="Proteomes" id="UP000326951"/>
    </source>
</evidence>
<dbReference type="AlphaFoldDB" id="A0A5K7X1H4"/>
<keyword evidence="2" id="KW-0548">Nucleotidyltransferase</keyword>
<name>A0A5K7X1H4_9BACL</name>
<dbReference type="Proteomes" id="UP000326951">
    <property type="component" value="Chromosome"/>
</dbReference>
<dbReference type="EMBL" id="AP021853">
    <property type="protein sequence ID" value="BBN98520.1"/>
    <property type="molecule type" value="Genomic_DNA"/>
</dbReference>
<evidence type="ECO:0000259" key="1">
    <source>
        <dbReference type="PROSITE" id="PS50878"/>
    </source>
</evidence>
<dbReference type="GO" id="GO:0003964">
    <property type="term" value="F:RNA-directed DNA polymerase activity"/>
    <property type="evidence" value="ECO:0007669"/>
    <property type="project" value="UniProtKB-KW"/>
</dbReference>
<dbReference type="PANTHER" id="PTHR34047">
    <property type="entry name" value="NUCLEAR INTRON MATURASE 1, MITOCHONDRIAL-RELATED"/>
    <property type="match status" value="1"/>
</dbReference>
<dbReference type="RefSeq" id="WP_152080390.1">
    <property type="nucleotide sequence ID" value="NZ_AP021853.1"/>
</dbReference>
<dbReference type="Pfam" id="PF00078">
    <property type="entry name" value="RVT_1"/>
    <property type="match status" value="1"/>
</dbReference>
<evidence type="ECO:0000313" key="2">
    <source>
        <dbReference type="EMBL" id="BBN98520.1"/>
    </source>
</evidence>
<accession>A0A5K7X1H4</accession>
<dbReference type="NCBIfam" id="TIGR04416">
    <property type="entry name" value="group_II_RT_mat"/>
    <property type="match status" value="1"/>
</dbReference>
<keyword evidence="2" id="KW-0695">RNA-directed DNA polymerase</keyword>